<dbReference type="Proteomes" id="UP000242818">
    <property type="component" value="Unassembled WGS sequence"/>
</dbReference>
<evidence type="ECO:0000259" key="6">
    <source>
        <dbReference type="PROSITE" id="PS50234"/>
    </source>
</evidence>
<evidence type="ECO:0000256" key="1">
    <source>
        <dbReference type="ARBA" id="ARBA00022475"/>
    </source>
</evidence>
<keyword evidence="8" id="KW-1185">Reference proteome</keyword>
<keyword evidence="3 5" id="KW-1133">Transmembrane helix</keyword>
<dbReference type="SUPFAM" id="SSF53300">
    <property type="entry name" value="vWA-like"/>
    <property type="match status" value="1"/>
</dbReference>
<feature type="transmembrane region" description="Helical" evidence="5">
    <location>
        <begin position="326"/>
        <end position="344"/>
    </location>
</feature>
<dbReference type="InterPro" id="IPR002035">
    <property type="entry name" value="VWF_A"/>
</dbReference>
<protein>
    <submittedName>
        <fullName evidence="7">Ca-activated chloride channel family protein</fullName>
    </submittedName>
</protein>
<evidence type="ECO:0000256" key="4">
    <source>
        <dbReference type="ARBA" id="ARBA00023136"/>
    </source>
</evidence>
<feature type="transmembrane region" description="Helical" evidence="5">
    <location>
        <begin position="28"/>
        <end position="48"/>
    </location>
</feature>
<dbReference type="PANTHER" id="PTHR22550">
    <property type="entry name" value="SPORE GERMINATION PROTEIN"/>
    <property type="match status" value="1"/>
</dbReference>
<dbReference type="STRING" id="1335309.GA0116948_116111"/>
<evidence type="ECO:0000313" key="7">
    <source>
        <dbReference type="EMBL" id="SCC58986.1"/>
    </source>
</evidence>
<reference evidence="7 8" key="1">
    <citation type="submission" date="2016-08" db="EMBL/GenBank/DDBJ databases">
        <authorList>
            <person name="Seilhamer J.J."/>
        </authorList>
    </citation>
    <scope>NUCLEOTIDE SEQUENCE [LARGE SCALE GENOMIC DNA]</scope>
    <source>
        <strain evidence="7 8">A37T2</strain>
    </source>
</reference>
<proteinExistence type="predicted"/>
<dbReference type="InterPro" id="IPR050768">
    <property type="entry name" value="UPF0353/GerABKA_families"/>
</dbReference>
<feature type="domain" description="VWFA" evidence="6">
    <location>
        <begin position="110"/>
        <end position="307"/>
    </location>
</feature>
<dbReference type="PANTHER" id="PTHR22550:SF5">
    <property type="entry name" value="LEUCINE ZIPPER PROTEIN 4"/>
    <property type="match status" value="1"/>
</dbReference>
<accession>A0A1C4FSX6</accession>
<dbReference type="EMBL" id="FMAR01000016">
    <property type="protein sequence ID" value="SCC58986.1"/>
    <property type="molecule type" value="Genomic_DNA"/>
</dbReference>
<keyword evidence="4 5" id="KW-0472">Membrane</keyword>
<evidence type="ECO:0000256" key="3">
    <source>
        <dbReference type="ARBA" id="ARBA00022989"/>
    </source>
</evidence>
<evidence type="ECO:0000313" key="8">
    <source>
        <dbReference type="Proteomes" id="UP000242818"/>
    </source>
</evidence>
<dbReference type="AlphaFoldDB" id="A0A1C4FSX6"/>
<dbReference type="InterPro" id="IPR036465">
    <property type="entry name" value="vWFA_dom_sf"/>
</dbReference>
<feature type="transmembrane region" description="Helical" evidence="5">
    <location>
        <begin position="74"/>
        <end position="95"/>
    </location>
</feature>
<dbReference type="Pfam" id="PF13519">
    <property type="entry name" value="VWA_2"/>
    <property type="match status" value="1"/>
</dbReference>
<dbReference type="SMART" id="SM00327">
    <property type="entry name" value="VWA"/>
    <property type="match status" value="1"/>
</dbReference>
<name>A0A1C4FSX6_9BACT</name>
<evidence type="ECO:0000256" key="2">
    <source>
        <dbReference type="ARBA" id="ARBA00022692"/>
    </source>
</evidence>
<keyword evidence="2 5" id="KW-0812">Transmembrane</keyword>
<keyword evidence="1" id="KW-1003">Cell membrane</keyword>
<organism evidence="7 8">
    <name type="scientific">Chitinophaga costaii</name>
    <dbReference type="NCBI Taxonomy" id="1335309"/>
    <lineage>
        <taxon>Bacteria</taxon>
        <taxon>Pseudomonadati</taxon>
        <taxon>Bacteroidota</taxon>
        <taxon>Chitinophagia</taxon>
        <taxon>Chitinophagales</taxon>
        <taxon>Chitinophagaceae</taxon>
        <taxon>Chitinophaga</taxon>
    </lineage>
</organism>
<dbReference type="PROSITE" id="PS50234">
    <property type="entry name" value="VWFA"/>
    <property type="match status" value="1"/>
</dbReference>
<gene>
    <name evidence="7" type="ORF">GA0116948_116111</name>
</gene>
<dbReference type="Gene3D" id="3.40.50.410">
    <property type="entry name" value="von Willebrand factor, type A domain"/>
    <property type="match status" value="1"/>
</dbReference>
<sequence length="363" mass="40569">MFPAGSALSRHCRKSIILDMLRFQHSEYLWGLVLLLLMQLVFLGVSVWKRRSIKKMGDPALVEEMFSGYSRRLFTLKFLLLFIAFFFGVVGLANLQKGSRMEKITRKGVDVVIALDVSRSMLATDVKPDRLTRAKQVVSKLMDKMENDRVGLVVFAGNAYLQMPLTVDYSAAKMYLGTVTPEMIPTQGTAIAQAINIGNEAYNKKERKHKAMIIISDGEDHDENAIKEARTAFDQGVAISTIGIGSPTGSTLPDPENGDVKKDREGNVVISKLNEEELKSIAAAGKGIYQHLDNNNDEVVNTLAAKIDSMEQKEFGENIFTDYNSYFQYFLVVCVLLIVIEFFVPETRGPKRTQPEETLKPIA</sequence>
<evidence type="ECO:0000256" key="5">
    <source>
        <dbReference type="SAM" id="Phobius"/>
    </source>
</evidence>